<protein>
    <submittedName>
        <fullName evidence="2">Uncharacterized protein</fullName>
    </submittedName>
</protein>
<dbReference type="Proteomes" id="UP000284706">
    <property type="component" value="Unassembled WGS sequence"/>
</dbReference>
<feature type="compositionally biased region" description="Basic and acidic residues" evidence="1">
    <location>
        <begin position="107"/>
        <end position="120"/>
    </location>
</feature>
<feature type="compositionally biased region" description="Low complexity" evidence="1">
    <location>
        <begin position="95"/>
        <end position="104"/>
    </location>
</feature>
<dbReference type="EMBL" id="NHYE01005123">
    <property type="protein sequence ID" value="PPQ76769.1"/>
    <property type="molecule type" value="Genomic_DNA"/>
</dbReference>
<proteinExistence type="predicted"/>
<dbReference type="InParanoid" id="A0A409WE45"/>
<gene>
    <name evidence="2" type="ORF">CVT26_000269</name>
</gene>
<feature type="region of interest" description="Disordered" evidence="1">
    <location>
        <begin position="81"/>
        <end position="120"/>
    </location>
</feature>
<keyword evidence="3" id="KW-1185">Reference proteome</keyword>
<name>A0A409WE45_9AGAR</name>
<organism evidence="2 3">
    <name type="scientific">Gymnopilus dilepis</name>
    <dbReference type="NCBI Taxonomy" id="231916"/>
    <lineage>
        <taxon>Eukaryota</taxon>
        <taxon>Fungi</taxon>
        <taxon>Dikarya</taxon>
        <taxon>Basidiomycota</taxon>
        <taxon>Agaricomycotina</taxon>
        <taxon>Agaricomycetes</taxon>
        <taxon>Agaricomycetidae</taxon>
        <taxon>Agaricales</taxon>
        <taxon>Agaricineae</taxon>
        <taxon>Hymenogastraceae</taxon>
        <taxon>Gymnopilus</taxon>
    </lineage>
</organism>
<evidence type="ECO:0000256" key="1">
    <source>
        <dbReference type="SAM" id="MobiDB-lite"/>
    </source>
</evidence>
<feature type="region of interest" description="Disordered" evidence="1">
    <location>
        <begin position="1"/>
        <end position="26"/>
    </location>
</feature>
<reference evidence="2 3" key="1">
    <citation type="journal article" date="2018" name="Evol. Lett.">
        <title>Horizontal gene cluster transfer increased hallucinogenic mushroom diversity.</title>
        <authorList>
            <person name="Reynolds H.T."/>
            <person name="Vijayakumar V."/>
            <person name="Gluck-Thaler E."/>
            <person name="Korotkin H.B."/>
            <person name="Matheny P.B."/>
            <person name="Slot J.C."/>
        </authorList>
    </citation>
    <scope>NUCLEOTIDE SEQUENCE [LARGE SCALE GENOMIC DNA]</scope>
    <source>
        <strain evidence="2 3">SRW20</strain>
    </source>
</reference>
<accession>A0A409WE45</accession>
<feature type="compositionally biased region" description="Polar residues" evidence="1">
    <location>
        <begin position="85"/>
        <end position="94"/>
    </location>
</feature>
<dbReference type="AlphaFoldDB" id="A0A409WE45"/>
<comment type="caution">
    <text evidence="2">The sequence shown here is derived from an EMBL/GenBank/DDBJ whole genome shotgun (WGS) entry which is preliminary data.</text>
</comment>
<sequence>MELQDPGRSWSSHTYRLAPSKEMTTGENVNAISQAAARDGSLLSGDESTVASPADGVDISTMQTEPLHSFVPLFTSHPSIHNHRSGNVTSSTVANCHNNNSTNNSGRKSDPPGHRCTDSV</sequence>
<evidence type="ECO:0000313" key="3">
    <source>
        <dbReference type="Proteomes" id="UP000284706"/>
    </source>
</evidence>
<evidence type="ECO:0000313" key="2">
    <source>
        <dbReference type="EMBL" id="PPQ76769.1"/>
    </source>
</evidence>